<dbReference type="AlphaFoldDB" id="A0A8J5CQU9"/>
<reference evidence="1" key="1">
    <citation type="submission" date="2020-07" db="EMBL/GenBank/DDBJ databases">
        <title>The High-quality genome of the commercially important snow crab, Chionoecetes opilio.</title>
        <authorList>
            <person name="Jeong J.-H."/>
            <person name="Ryu S."/>
        </authorList>
    </citation>
    <scope>NUCLEOTIDE SEQUENCE</scope>
    <source>
        <strain evidence="1">MADBK_172401_WGS</strain>
        <tissue evidence="1">Digestive gland</tissue>
    </source>
</reference>
<evidence type="ECO:0000313" key="1">
    <source>
        <dbReference type="EMBL" id="KAG0717975.1"/>
    </source>
</evidence>
<proteinExistence type="predicted"/>
<evidence type="ECO:0000313" key="2">
    <source>
        <dbReference type="Proteomes" id="UP000770661"/>
    </source>
</evidence>
<dbReference type="Proteomes" id="UP000770661">
    <property type="component" value="Unassembled WGS sequence"/>
</dbReference>
<keyword evidence="2" id="KW-1185">Reference proteome</keyword>
<dbReference type="EMBL" id="JACEEZ010016833">
    <property type="protein sequence ID" value="KAG0717975.1"/>
    <property type="molecule type" value="Genomic_DNA"/>
</dbReference>
<sequence>METTENAPKVYTLFPKRKGCFPPVAPDQTDNFFPDGRSRRCSGSPTGFGPLEHIAQGCRDRAADPAREHPKGLKEGGIPQYIIPGIAPISFGLGQKRSAEIPKPKIRTSLDRINSANTILGGGRGHPGLRLRMRHTKEARFQRKEPFWFLLEVNQNPVLSIWEGVQHQNRRDIAVVQDTGRSPINLKGKSAPEPIPNYTFHDTMTKQTENFPNIRMKPRSQTMPRRLLERVTGTYLGPKILVAENRKLKRVILGSSPGPLSWALSSVMVSLQKTNKGPRKGVGGGMFLLRGDPRASATIIDGMSLVRN</sequence>
<protein>
    <submittedName>
        <fullName evidence="1">Uncharacterized protein</fullName>
    </submittedName>
</protein>
<accession>A0A8J5CQU9</accession>
<gene>
    <name evidence="1" type="ORF">GWK47_053378</name>
</gene>
<organism evidence="1 2">
    <name type="scientific">Chionoecetes opilio</name>
    <name type="common">Atlantic snow crab</name>
    <name type="synonym">Cancer opilio</name>
    <dbReference type="NCBI Taxonomy" id="41210"/>
    <lineage>
        <taxon>Eukaryota</taxon>
        <taxon>Metazoa</taxon>
        <taxon>Ecdysozoa</taxon>
        <taxon>Arthropoda</taxon>
        <taxon>Crustacea</taxon>
        <taxon>Multicrustacea</taxon>
        <taxon>Malacostraca</taxon>
        <taxon>Eumalacostraca</taxon>
        <taxon>Eucarida</taxon>
        <taxon>Decapoda</taxon>
        <taxon>Pleocyemata</taxon>
        <taxon>Brachyura</taxon>
        <taxon>Eubrachyura</taxon>
        <taxon>Majoidea</taxon>
        <taxon>Majidae</taxon>
        <taxon>Chionoecetes</taxon>
    </lineage>
</organism>
<comment type="caution">
    <text evidence="1">The sequence shown here is derived from an EMBL/GenBank/DDBJ whole genome shotgun (WGS) entry which is preliminary data.</text>
</comment>
<name>A0A8J5CQU9_CHIOP</name>